<dbReference type="SUPFAM" id="SSF57756">
    <property type="entry name" value="Retrovirus zinc finger-like domains"/>
    <property type="match status" value="2"/>
</dbReference>
<dbReference type="Gene3D" id="4.10.60.10">
    <property type="entry name" value="Zinc finger, CCHC-type"/>
    <property type="match status" value="2"/>
</dbReference>
<dbReference type="GO" id="GO:0003676">
    <property type="term" value="F:nucleic acid binding"/>
    <property type="evidence" value="ECO:0007669"/>
    <property type="project" value="InterPro"/>
</dbReference>
<sequence length="540" mass="60985">MDKELSDSIQEEKLLRKTRSEAHRLWKFLEKIYEDESENEDEEEESLEVYSTATINTHPLVTSHDDQGARSKKSAGSLLEPVRPVCKTGQTGPIRGQHKESKKCSRRRSRQVSVGSSSSSDVDHQCLMANGNKEHVQEIEQIKTIRKELECLKRNYDFLVSKSEASSANSSRRIDSLQKENQMLKAKLEKLSSDHVTLQGTHMELEKSYEKLVESHVMIEMAHEVVVNTVKFYEPLTHTCTCSHIQIDLTCTKPRCSQASQSSIEQVFVESCDDLIAKENEDLMCEVKGLKEEVTKLKGKGQVRPSQDNRDPVVKKLEMGSNFTSSAHQLGQKSIKHKIPRKKTLEHIKCFKCLEKGHYTRNCQIKSDEEAQLSRNQKGLLENRICHGCKKLGHMVHCCPQKCRSDQTGQTGRTISVKPVQASAAAGSLKKPTRSTLAHKRTTDAQKSKIQVKSTFVKLKHRICYTCRAKGHMSKDCPNGKVLNSKLVQYNFARLGRDKISTYATKIIQSPKASIRAIWVPKSIVTNVVGSNKSWTPKNA</sequence>
<feature type="coiled-coil region" evidence="2">
    <location>
        <begin position="132"/>
        <end position="194"/>
    </location>
</feature>
<protein>
    <recommendedName>
        <fullName evidence="4">CCHC-type domain-containing protein</fullName>
    </recommendedName>
</protein>
<dbReference type="Pfam" id="PF00098">
    <property type="entry name" value="zf-CCHC"/>
    <property type="match status" value="1"/>
</dbReference>
<evidence type="ECO:0000259" key="4">
    <source>
        <dbReference type="PROSITE" id="PS50158"/>
    </source>
</evidence>
<feature type="compositionally biased region" description="Low complexity" evidence="3">
    <location>
        <begin position="111"/>
        <end position="120"/>
    </location>
</feature>
<keyword evidence="1" id="KW-0479">Metal-binding</keyword>
<keyword evidence="2" id="KW-0175">Coiled coil</keyword>
<evidence type="ECO:0000313" key="6">
    <source>
        <dbReference type="Proteomes" id="UP000823388"/>
    </source>
</evidence>
<name>A0A8T0X397_PANVG</name>
<dbReference type="EMBL" id="CM029038">
    <property type="protein sequence ID" value="KAG2651794.1"/>
    <property type="molecule type" value="Genomic_DNA"/>
</dbReference>
<evidence type="ECO:0000256" key="2">
    <source>
        <dbReference type="SAM" id="Coils"/>
    </source>
</evidence>
<keyword evidence="6" id="KW-1185">Reference proteome</keyword>
<dbReference type="AlphaFoldDB" id="A0A8T0X397"/>
<feature type="domain" description="CCHC-type" evidence="4">
    <location>
        <begin position="464"/>
        <end position="479"/>
    </location>
</feature>
<keyword evidence="1" id="KW-0863">Zinc-finger</keyword>
<dbReference type="Proteomes" id="UP000823388">
    <property type="component" value="Chromosome 1N"/>
</dbReference>
<accession>A0A8T0X397</accession>
<gene>
    <name evidence="5" type="ORF">PVAP13_1NG315300</name>
</gene>
<dbReference type="InterPro" id="IPR036875">
    <property type="entry name" value="Znf_CCHC_sf"/>
</dbReference>
<reference evidence="5" key="1">
    <citation type="submission" date="2020-05" db="EMBL/GenBank/DDBJ databases">
        <title>WGS assembly of Panicum virgatum.</title>
        <authorList>
            <person name="Lovell J.T."/>
            <person name="Jenkins J."/>
            <person name="Shu S."/>
            <person name="Juenger T.E."/>
            <person name="Schmutz J."/>
        </authorList>
    </citation>
    <scope>NUCLEOTIDE SEQUENCE</scope>
    <source>
        <strain evidence="5">AP13</strain>
    </source>
</reference>
<evidence type="ECO:0000313" key="5">
    <source>
        <dbReference type="EMBL" id="KAG2651794.1"/>
    </source>
</evidence>
<organism evidence="5 6">
    <name type="scientific">Panicum virgatum</name>
    <name type="common">Blackwell switchgrass</name>
    <dbReference type="NCBI Taxonomy" id="38727"/>
    <lineage>
        <taxon>Eukaryota</taxon>
        <taxon>Viridiplantae</taxon>
        <taxon>Streptophyta</taxon>
        <taxon>Embryophyta</taxon>
        <taxon>Tracheophyta</taxon>
        <taxon>Spermatophyta</taxon>
        <taxon>Magnoliopsida</taxon>
        <taxon>Liliopsida</taxon>
        <taxon>Poales</taxon>
        <taxon>Poaceae</taxon>
        <taxon>PACMAD clade</taxon>
        <taxon>Panicoideae</taxon>
        <taxon>Panicodae</taxon>
        <taxon>Paniceae</taxon>
        <taxon>Panicinae</taxon>
        <taxon>Panicum</taxon>
        <taxon>Panicum sect. Hiantes</taxon>
    </lineage>
</organism>
<feature type="region of interest" description="Disordered" evidence="3">
    <location>
        <begin position="57"/>
        <end position="124"/>
    </location>
</feature>
<feature type="domain" description="CCHC-type" evidence="4">
    <location>
        <begin position="349"/>
        <end position="363"/>
    </location>
</feature>
<dbReference type="InterPro" id="IPR001878">
    <property type="entry name" value="Znf_CCHC"/>
</dbReference>
<dbReference type="SMART" id="SM00343">
    <property type="entry name" value="ZnF_C2HC"/>
    <property type="match status" value="3"/>
</dbReference>
<dbReference type="PROSITE" id="PS50158">
    <property type="entry name" value="ZF_CCHC"/>
    <property type="match status" value="2"/>
</dbReference>
<proteinExistence type="predicted"/>
<keyword evidence="1" id="KW-0862">Zinc</keyword>
<evidence type="ECO:0000256" key="3">
    <source>
        <dbReference type="SAM" id="MobiDB-lite"/>
    </source>
</evidence>
<comment type="caution">
    <text evidence="5">The sequence shown here is derived from an EMBL/GenBank/DDBJ whole genome shotgun (WGS) entry which is preliminary data.</text>
</comment>
<dbReference type="GO" id="GO:0008270">
    <property type="term" value="F:zinc ion binding"/>
    <property type="evidence" value="ECO:0007669"/>
    <property type="project" value="UniProtKB-KW"/>
</dbReference>
<evidence type="ECO:0000256" key="1">
    <source>
        <dbReference type="PROSITE-ProRule" id="PRU00047"/>
    </source>
</evidence>